<reference evidence="2" key="2">
    <citation type="submission" date="2021-04" db="EMBL/GenBank/DDBJ databases">
        <authorList>
            <person name="Gilroy R."/>
        </authorList>
    </citation>
    <scope>NUCLEOTIDE SEQUENCE</scope>
    <source>
        <strain evidence="2">ChiGjej4B4-7305</strain>
    </source>
</reference>
<accession>A0A9D2EFD7</accession>
<evidence type="ECO:0000313" key="3">
    <source>
        <dbReference type="Proteomes" id="UP000824037"/>
    </source>
</evidence>
<dbReference type="EMBL" id="DXBY01000169">
    <property type="protein sequence ID" value="HIZ36116.1"/>
    <property type="molecule type" value="Genomic_DNA"/>
</dbReference>
<evidence type="ECO:0000256" key="1">
    <source>
        <dbReference type="SAM" id="MobiDB-lite"/>
    </source>
</evidence>
<protein>
    <submittedName>
        <fullName evidence="2">Uncharacterized protein</fullName>
    </submittedName>
</protein>
<organism evidence="2 3">
    <name type="scientific">Candidatus Ruania gallistercoris</name>
    <dbReference type="NCBI Taxonomy" id="2838746"/>
    <lineage>
        <taxon>Bacteria</taxon>
        <taxon>Bacillati</taxon>
        <taxon>Actinomycetota</taxon>
        <taxon>Actinomycetes</taxon>
        <taxon>Micrococcales</taxon>
        <taxon>Ruaniaceae</taxon>
        <taxon>Ruania</taxon>
    </lineage>
</organism>
<evidence type="ECO:0000313" key="2">
    <source>
        <dbReference type="EMBL" id="HIZ36116.1"/>
    </source>
</evidence>
<reference evidence="2" key="1">
    <citation type="journal article" date="2021" name="PeerJ">
        <title>Extensive microbial diversity within the chicken gut microbiome revealed by metagenomics and culture.</title>
        <authorList>
            <person name="Gilroy R."/>
            <person name="Ravi A."/>
            <person name="Getino M."/>
            <person name="Pursley I."/>
            <person name="Horton D.L."/>
            <person name="Alikhan N.F."/>
            <person name="Baker D."/>
            <person name="Gharbi K."/>
            <person name="Hall N."/>
            <person name="Watson M."/>
            <person name="Adriaenssens E.M."/>
            <person name="Foster-Nyarko E."/>
            <person name="Jarju S."/>
            <person name="Secka A."/>
            <person name="Antonio M."/>
            <person name="Oren A."/>
            <person name="Chaudhuri R.R."/>
            <person name="La Ragione R."/>
            <person name="Hildebrand F."/>
            <person name="Pallen M.J."/>
        </authorList>
    </citation>
    <scope>NUCLEOTIDE SEQUENCE</scope>
    <source>
        <strain evidence="2">ChiGjej4B4-7305</strain>
    </source>
</reference>
<name>A0A9D2EFD7_9MICO</name>
<dbReference type="AlphaFoldDB" id="A0A9D2EFD7"/>
<comment type="caution">
    <text evidence="2">The sequence shown here is derived from an EMBL/GenBank/DDBJ whole genome shotgun (WGS) entry which is preliminary data.</text>
</comment>
<sequence length="48" mass="4751">MSAPSIQHVINGRLRDGSGASIEVQNPAGGQATASRGASMAFPAGEPT</sequence>
<feature type="region of interest" description="Disordered" evidence="1">
    <location>
        <begin position="1"/>
        <end position="48"/>
    </location>
</feature>
<gene>
    <name evidence="2" type="ORF">H9815_10085</name>
</gene>
<dbReference type="Proteomes" id="UP000824037">
    <property type="component" value="Unassembled WGS sequence"/>
</dbReference>
<proteinExistence type="predicted"/>